<organism evidence="1 2">
    <name type="scientific">Sphaerochaeta pleomorpha (strain ATCC BAA-1885 / DSM 22778 / Grapes)</name>
    <dbReference type="NCBI Taxonomy" id="158190"/>
    <lineage>
        <taxon>Bacteria</taxon>
        <taxon>Pseudomonadati</taxon>
        <taxon>Spirochaetota</taxon>
        <taxon>Spirochaetia</taxon>
        <taxon>Spirochaetales</taxon>
        <taxon>Sphaerochaetaceae</taxon>
        <taxon>Sphaerochaeta</taxon>
    </lineage>
</organism>
<dbReference type="HOGENOM" id="CLU_1712124_0_0_12"/>
<accession>G8QRX5</accession>
<dbReference type="EMBL" id="CP003155">
    <property type="protein sequence ID" value="AEV29973.1"/>
    <property type="molecule type" value="Genomic_DNA"/>
</dbReference>
<evidence type="ECO:0008006" key="3">
    <source>
        <dbReference type="Google" id="ProtNLM"/>
    </source>
</evidence>
<dbReference type="Proteomes" id="UP000005632">
    <property type="component" value="Chromosome"/>
</dbReference>
<evidence type="ECO:0000313" key="2">
    <source>
        <dbReference type="Proteomes" id="UP000005632"/>
    </source>
</evidence>
<dbReference type="PROSITE" id="PS51257">
    <property type="entry name" value="PROKAR_LIPOPROTEIN"/>
    <property type="match status" value="1"/>
</dbReference>
<sequence length="153" mass="17151">MGNKLPLIIFILLCMTMISCSMIGCNFDNGYSREEFYDDAVLAQTADRYSYTIRNVSEGRLEFKGFFGRDTLQQEAVSEGKSLRISGNFEQVTTGLFKLVLVRKTDGRVTTITDQVGPFNQTFNQGDGEFLIKAIGYRATGKINYAVDLIENP</sequence>
<gene>
    <name evidence="1" type="ordered locus">SpiGrapes_2197</name>
</gene>
<keyword evidence="2" id="KW-1185">Reference proteome</keyword>
<name>G8QRX5_SPHPG</name>
<proteinExistence type="predicted"/>
<dbReference type="AlphaFoldDB" id="G8QRX5"/>
<dbReference type="KEGG" id="sgp:SpiGrapes_2197"/>
<protein>
    <recommendedName>
        <fullName evidence="3">Lipoprotein</fullName>
    </recommendedName>
</protein>
<reference evidence="1 2" key="1">
    <citation type="submission" date="2011-11" db="EMBL/GenBank/DDBJ databases">
        <title>Complete sequence of Spirochaeta sp. grapes.</title>
        <authorList>
            <consortium name="US DOE Joint Genome Institute"/>
            <person name="Lucas S."/>
            <person name="Han J."/>
            <person name="Lapidus A."/>
            <person name="Cheng J.-F."/>
            <person name="Goodwin L."/>
            <person name="Pitluck S."/>
            <person name="Peters L."/>
            <person name="Ovchinnikova G."/>
            <person name="Munk A.C."/>
            <person name="Detter J.C."/>
            <person name="Han C."/>
            <person name="Tapia R."/>
            <person name="Land M."/>
            <person name="Hauser L."/>
            <person name="Kyrpides N."/>
            <person name="Ivanova N."/>
            <person name="Pagani I."/>
            <person name="Ritalahtilisa K."/>
            <person name="Loeffler F."/>
            <person name="Woyke T."/>
        </authorList>
    </citation>
    <scope>NUCLEOTIDE SEQUENCE [LARGE SCALE GENOMIC DNA]</scope>
    <source>
        <strain evidence="2">ATCC BAA-1885 / DSM 22778 / Grapes</strain>
    </source>
</reference>
<dbReference type="RefSeq" id="WP_014270814.1">
    <property type="nucleotide sequence ID" value="NC_016633.1"/>
</dbReference>
<evidence type="ECO:0000313" key="1">
    <source>
        <dbReference type="EMBL" id="AEV29973.1"/>
    </source>
</evidence>